<gene>
    <name evidence="1" type="ORF">LTR82_009923</name>
</gene>
<dbReference type="Proteomes" id="UP001168146">
    <property type="component" value="Unassembled WGS sequence"/>
</dbReference>
<comment type="caution">
    <text evidence="1">The sequence shown here is derived from an EMBL/GenBank/DDBJ whole genome shotgun (WGS) entry which is preliminary data.</text>
</comment>
<protein>
    <submittedName>
        <fullName evidence="1">Uncharacterized protein</fullName>
    </submittedName>
</protein>
<reference evidence="1" key="1">
    <citation type="submission" date="2021-12" db="EMBL/GenBank/DDBJ databases">
        <title>Black yeast isolated from Biological Soil Crust.</title>
        <authorList>
            <person name="Kurbessoian T."/>
        </authorList>
    </citation>
    <scope>NUCLEOTIDE SEQUENCE</scope>
    <source>
        <strain evidence="1">CCFEE 5208</strain>
    </source>
</reference>
<evidence type="ECO:0000313" key="1">
    <source>
        <dbReference type="EMBL" id="KAK0319159.1"/>
    </source>
</evidence>
<dbReference type="AlphaFoldDB" id="A0AAN6FJ25"/>
<dbReference type="Gene3D" id="3.40.50.11350">
    <property type="match status" value="1"/>
</dbReference>
<evidence type="ECO:0000313" key="2">
    <source>
        <dbReference type="Proteomes" id="UP001168146"/>
    </source>
</evidence>
<proteinExistence type="predicted"/>
<organism evidence="1 2">
    <name type="scientific">Friedmanniomyces endolithicus</name>
    <dbReference type="NCBI Taxonomy" id="329885"/>
    <lineage>
        <taxon>Eukaryota</taxon>
        <taxon>Fungi</taxon>
        <taxon>Dikarya</taxon>
        <taxon>Ascomycota</taxon>
        <taxon>Pezizomycotina</taxon>
        <taxon>Dothideomycetes</taxon>
        <taxon>Dothideomycetidae</taxon>
        <taxon>Mycosphaerellales</taxon>
        <taxon>Teratosphaeriaceae</taxon>
        <taxon>Friedmanniomyces</taxon>
    </lineage>
</organism>
<name>A0AAN6FJ25_9PEZI</name>
<sequence>MALIIEWDNIERTSWQVDTQNLPQDFRRSSGQVHQAAEGMRRLAAMAVQDVTRGNALARETYPNFSAQTDAHLEQAILHKLKLIYTASNNATDLALFKLAGAKHPLPLIAVSALDLLPAAEIAVLKDSADLQRALVDYEVLKRCSVFGGSAKSTSSYNLALTRNQWLADQGRMNDPWVAVHEDVGVAFDDGISRIVERDGVYEQLIARGMWP</sequence>
<accession>A0AAN6FJ25</accession>
<dbReference type="EMBL" id="JASUXU010000032">
    <property type="protein sequence ID" value="KAK0319159.1"/>
    <property type="molecule type" value="Genomic_DNA"/>
</dbReference>